<organism evidence="2 3">
    <name type="scientific">Flavobacterium piscisymbiosum</name>
    <dbReference type="NCBI Taxonomy" id="2893753"/>
    <lineage>
        <taxon>Bacteria</taxon>
        <taxon>Pseudomonadati</taxon>
        <taxon>Bacteroidota</taxon>
        <taxon>Flavobacteriia</taxon>
        <taxon>Flavobacteriales</taxon>
        <taxon>Flavobacteriaceae</taxon>
        <taxon>Flavobacterium</taxon>
    </lineage>
</organism>
<evidence type="ECO:0000313" key="2">
    <source>
        <dbReference type="EMBL" id="MCC9065829.1"/>
    </source>
</evidence>
<evidence type="ECO:0008006" key="4">
    <source>
        <dbReference type="Google" id="ProtNLM"/>
    </source>
</evidence>
<keyword evidence="1" id="KW-0812">Transmembrane</keyword>
<dbReference type="EMBL" id="JAJJMM010000001">
    <property type="protein sequence ID" value="MCC9065829.1"/>
    <property type="molecule type" value="Genomic_DNA"/>
</dbReference>
<keyword evidence="1" id="KW-1133">Transmembrane helix</keyword>
<evidence type="ECO:0000256" key="1">
    <source>
        <dbReference type="SAM" id="Phobius"/>
    </source>
</evidence>
<keyword evidence="1" id="KW-0472">Membrane</keyword>
<accession>A0ABS8MK18</accession>
<gene>
    <name evidence="2" type="ORF">LNP81_22780</name>
</gene>
<feature type="transmembrane region" description="Helical" evidence="1">
    <location>
        <begin position="17"/>
        <end position="35"/>
    </location>
</feature>
<feature type="transmembrane region" description="Helical" evidence="1">
    <location>
        <begin position="41"/>
        <end position="59"/>
    </location>
</feature>
<protein>
    <recommendedName>
        <fullName evidence="4">PH (Pleckstrin Homology) domain-containing protein</fullName>
    </recommendedName>
</protein>
<proteinExistence type="predicted"/>
<reference evidence="2" key="1">
    <citation type="submission" date="2021-11" db="EMBL/GenBank/DDBJ databases">
        <title>Description of novel Flavobacterium species.</title>
        <authorList>
            <person name="Saticioglu I.B."/>
            <person name="Ay H."/>
            <person name="Altun S."/>
            <person name="Duman M."/>
        </authorList>
    </citation>
    <scope>NUCLEOTIDE SEQUENCE</scope>
    <source>
        <strain evidence="2">F-30</strain>
    </source>
</reference>
<dbReference type="Proteomes" id="UP001430679">
    <property type="component" value="Unassembled WGS sequence"/>
</dbReference>
<name>A0ABS8MK18_9FLAO</name>
<sequence length="150" mass="16949">MELSNKEIKTYKSSKKVVLGPVIITGIFVEIILLIMGEAKMTPVLIVVFILMGLGLLIVKGSFKIIIDSEKELLILEKTSWLGKIIFKETFLLNENQFSIAEDILPKSGKYYLISIANNNTKTESNYVAEGFSKEMLEVVKNDIKKYRKA</sequence>
<evidence type="ECO:0000313" key="3">
    <source>
        <dbReference type="Proteomes" id="UP001430679"/>
    </source>
</evidence>
<comment type="caution">
    <text evidence="2">The sequence shown here is derived from an EMBL/GenBank/DDBJ whole genome shotgun (WGS) entry which is preliminary data.</text>
</comment>
<dbReference type="RefSeq" id="WP_230039574.1">
    <property type="nucleotide sequence ID" value="NZ_JAJJMM010000001.1"/>
</dbReference>
<keyword evidence="3" id="KW-1185">Reference proteome</keyword>